<dbReference type="Proteomes" id="UP000334990">
    <property type="component" value="Unassembled WGS sequence"/>
</dbReference>
<dbReference type="AlphaFoldDB" id="A0A5M3W5Y6"/>
<dbReference type="InterPro" id="IPR036388">
    <property type="entry name" value="WH-like_DNA-bd_sf"/>
</dbReference>
<dbReference type="InterPro" id="IPR011991">
    <property type="entry name" value="ArsR-like_HTH"/>
</dbReference>
<accession>A0A5M3W5Y6</accession>
<dbReference type="RefSeq" id="WP_246239207.1">
    <property type="nucleotide sequence ID" value="NZ_BAAABN010000007.1"/>
</dbReference>
<dbReference type="InterPro" id="IPR036390">
    <property type="entry name" value="WH_DNA-bd_sf"/>
</dbReference>
<protein>
    <submittedName>
        <fullName evidence="1">ArsR family transcriptional regulator</fullName>
    </submittedName>
</protein>
<gene>
    <name evidence="1" type="ORF">Acor_57750</name>
</gene>
<organism evidence="1 2">
    <name type="scientific">Acrocarpospora corrugata</name>
    <dbReference type="NCBI Taxonomy" id="35763"/>
    <lineage>
        <taxon>Bacteria</taxon>
        <taxon>Bacillati</taxon>
        <taxon>Actinomycetota</taxon>
        <taxon>Actinomycetes</taxon>
        <taxon>Streptosporangiales</taxon>
        <taxon>Streptosporangiaceae</taxon>
        <taxon>Acrocarpospora</taxon>
    </lineage>
</organism>
<evidence type="ECO:0000313" key="2">
    <source>
        <dbReference type="Proteomes" id="UP000334990"/>
    </source>
</evidence>
<comment type="caution">
    <text evidence="1">The sequence shown here is derived from an EMBL/GenBank/DDBJ whole genome shotgun (WGS) entry which is preliminary data.</text>
</comment>
<dbReference type="EMBL" id="BLAD01000071">
    <property type="protein sequence ID" value="GES03709.1"/>
    <property type="molecule type" value="Genomic_DNA"/>
</dbReference>
<evidence type="ECO:0000313" key="1">
    <source>
        <dbReference type="EMBL" id="GES03709.1"/>
    </source>
</evidence>
<name>A0A5M3W5Y6_9ACTN</name>
<dbReference type="CDD" id="cd00090">
    <property type="entry name" value="HTH_ARSR"/>
    <property type="match status" value="1"/>
</dbReference>
<reference evidence="1 2" key="1">
    <citation type="submission" date="2019-10" db="EMBL/GenBank/DDBJ databases">
        <title>Whole genome shotgun sequence of Acrocarpospora corrugata NBRC 13972.</title>
        <authorList>
            <person name="Ichikawa N."/>
            <person name="Kimura A."/>
            <person name="Kitahashi Y."/>
            <person name="Komaki H."/>
            <person name="Oguchi A."/>
        </authorList>
    </citation>
    <scope>NUCLEOTIDE SEQUENCE [LARGE SCALE GENOMIC DNA]</scope>
    <source>
        <strain evidence="1 2">NBRC 13972</strain>
    </source>
</reference>
<dbReference type="Gene3D" id="1.10.10.10">
    <property type="entry name" value="Winged helix-like DNA-binding domain superfamily/Winged helix DNA-binding domain"/>
    <property type="match status" value="1"/>
</dbReference>
<proteinExistence type="predicted"/>
<keyword evidence="2" id="KW-1185">Reference proteome</keyword>
<sequence>MIRIEVSPQDIAASRFAISPVVETMHALWVVSGQQPSGALRPWAERAREPYRALVAAHPELSALRALMRHNGYNADFVAPPPTGVNVPFAVEIERIRATPLAQARAEIARNLDGVPRPADAVMAILDSPDVVGALADGLELAWREIVAPDWPRFHAILERDVVQRAGRLATYGWAAALDDLNPKIAWREDAIEIRRRGEPEHYRLNGRGLLFLPSAFSPAVIPYLEDSWPYAVVYPARGTAIPAAPATPAALTRLIGRSRARLLLELAIPATTSQLAARLTLSLGATGDHISALRAAGLITGTRTGRTVRYHRTPLGDALVSP</sequence>
<dbReference type="SUPFAM" id="SSF46785">
    <property type="entry name" value="Winged helix' DNA-binding domain"/>
    <property type="match status" value="1"/>
</dbReference>